<feature type="coiled-coil region" evidence="1">
    <location>
        <begin position="120"/>
        <end position="147"/>
    </location>
</feature>
<sequence>GRIGTIYLGLDPKDSAVVGVELDRDARDEMRMSLDNLMVEALSPSVLHLQFDVEFIPVMDFNSLRAMTTTCAPFVSEIEVKPLPNVIYCCNGDECFYRLDGKTVILDCQLMRQLIVLEEEAEHIEEIVKLQQELEALRAQVARLPSQV</sequence>
<evidence type="ECO:0000256" key="1">
    <source>
        <dbReference type="SAM" id="Coils"/>
    </source>
</evidence>
<dbReference type="AlphaFoldDB" id="A0A433TZT5"/>
<dbReference type="OrthoDB" id="10034606at2759"/>
<organism evidence="2 3">
    <name type="scientific">Elysia chlorotica</name>
    <name type="common">Eastern emerald elysia</name>
    <name type="synonym">Sea slug</name>
    <dbReference type="NCBI Taxonomy" id="188477"/>
    <lineage>
        <taxon>Eukaryota</taxon>
        <taxon>Metazoa</taxon>
        <taxon>Spiralia</taxon>
        <taxon>Lophotrochozoa</taxon>
        <taxon>Mollusca</taxon>
        <taxon>Gastropoda</taxon>
        <taxon>Heterobranchia</taxon>
        <taxon>Euthyneura</taxon>
        <taxon>Panpulmonata</taxon>
        <taxon>Sacoglossa</taxon>
        <taxon>Placobranchoidea</taxon>
        <taxon>Plakobranchidae</taxon>
        <taxon>Elysia</taxon>
    </lineage>
</organism>
<feature type="non-terminal residue" evidence="2">
    <location>
        <position position="1"/>
    </location>
</feature>
<keyword evidence="1" id="KW-0175">Coiled coil</keyword>
<dbReference type="EMBL" id="RQTK01000120">
    <property type="protein sequence ID" value="RUS87082.1"/>
    <property type="molecule type" value="Genomic_DNA"/>
</dbReference>
<dbReference type="Proteomes" id="UP000271974">
    <property type="component" value="Unassembled WGS sequence"/>
</dbReference>
<evidence type="ECO:0008006" key="4">
    <source>
        <dbReference type="Google" id="ProtNLM"/>
    </source>
</evidence>
<dbReference type="PANTHER" id="PTHR12155:SF47">
    <property type="entry name" value="SCHLAFEN ALBA-2 DOMAIN-CONTAINING PROTEIN"/>
    <property type="match status" value="1"/>
</dbReference>
<proteinExistence type="predicted"/>
<comment type="caution">
    <text evidence="2">The sequence shown here is derived from an EMBL/GenBank/DDBJ whole genome shotgun (WGS) entry which is preliminary data.</text>
</comment>
<dbReference type="InterPro" id="IPR029684">
    <property type="entry name" value="Schlafen"/>
</dbReference>
<protein>
    <recommendedName>
        <fullName evidence="4">Schlafen AlbA-2 domain-containing protein</fullName>
    </recommendedName>
</protein>
<reference evidence="2 3" key="1">
    <citation type="submission" date="2019-01" db="EMBL/GenBank/DDBJ databases">
        <title>A draft genome assembly of the solar-powered sea slug Elysia chlorotica.</title>
        <authorList>
            <person name="Cai H."/>
            <person name="Li Q."/>
            <person name="Fang X."/>
            <person name="Li J."/>
            <person name="Curtis N.E."/>
            <person name="Altenburger A."/>
            <person name="Shibata T."/>
            <person name="Feng M."/>
            <person name="Maeda T."/>
            <person name="Schwartz J.A."/>
            <person name="Shigenobu S."/>
            <person name="Lundholm N."/>
            <person name="Nishiyama T."/>
            <person name="Yang H."/>
            <person name="Hasebe M."/>
            <person name="Li S."/>
            <person name="Pierce S.K."/>
            <person name="Wang J."/>
        </authorList>
    </citation>
    <scope>NUCLEOTIDE SEQUENCE [LARGE SCALE GENOMIC DNA]</scope>
    <source>
        <strain evidence="2">EC2010</strain>
        <tissue evidence="2">Whole organism of an adult</tissue>
    </source>
</reference>
<dbReference type="STRING" id="188477.A0A433TZT5"/>
<evidence type="ECO:0000313" key="3">
    <source>
        <dbReference type="Proteomes" id="UP000271974"/>
    </source>
</evidence>
<evidence type="ECO:0000313" key="2">
    <source>
        <dbReference type="EMBL" id="RUS87082.1"/>
    </source>
</evidence>
<gene>
    <name evidence="2" type="ORF">EGW08_005158</name>
</gene>
<name>A0A433TZT5_ELYCH</name>
<accession>A0A433TZT5</accession>
<keyword evidence="3" id="KW-1185">Reference proteome</keyword>
<dbReference type="PANTHER" id="PTHR12155">
    <property type="entry name" value="SCHLAFEN"/>
    <property type="match status" value="1"/>
</dbReference>